<keyword evidence="6" id="KW-0175">Coiled coil</keyword>
<comment type="caution">
    <text evidence="7">The sequence shown here is derived from an EMBL/GenBank/DDBJ whole genome shotgun (WGS) entry which is preliminary data.</text>
</comment>
<name>A0A7J7K342_BUGNE</name>
<evidence type="ECO:0000256" key="6">
    <source>
        <dbReference type="SAM" id="Coils"/>
    </source>
</evidence>
<proteinExistence type="inferred from homology"/>
<protein>
    <recommendedName>
        <fullName evidence="4">GrpE protein homolog</fullName>
    </recommendedName>
</protein>
<dbReference type="PANTHER" id="PTHR21237">
    <property type="entry name" value="GRPE PROTEIN"/>
    <property type="match status" value="1"/>
</dbReference>
<keyword evidence="4" id="KW-0496">Mitochondrion</keyword>
<dbReference type="Gene3D" id="3.90.20.20">
    <property type="match status" value="1"/>
</dbReference>
<sequence>MRLLLRKSSPDFVTCFNVARNKRDELTWNIYQHLNSFHVRHYSSAVPGNSEKPPIEELTKLKQANLKLTESVKTTEDKYIRALAEAENVRQRMMKQVGDAKQFGIQGFCKDLLSVADTLRLASENIPAEHLENTVVKSMHEGLKLTESQLMQVFEKHGVKLLHPEGQKFDPNFHEAVFQQSMPEKEAGTIFVVTKPGYTLNERVLRPALVGVVKQD</sequence>
<dbReference type="PANTHER" id="PTHR21237:SF23">
    <property type="entry name" value="GRPE PROTEIN HOMOLOG, MITOCHONDRIAL"/>
    <property type="match status" value="1"/>
</dbReference>
<dbReference type="GO" id="GO:0042803">
    <property type="term" value="F:protein homodimerization activity"/>
    <property type="evidence" value="ECO:0007669"/>
    <property type="project" value="InterPro"/>
</dbReference>
<comment type="subcellular location">
    <subcellularLocation>
        <location evidence="1 4">Mitochondrion matrix</location>
    </subcellularLocation>
</comment>
<dbReference type="Proteomes" id="UP000593567">
    <property type="component" value="Unassembled WGS sequence"/>
</dbReference>
<dbReference type="Gene3D" id="2.30.22.10">
    <property type="entry name" value="Head domain of nucleotide exchange factor GrpE"/>
    <property type="match status" value="1"/>
</dbReference>
<evidence type="ECO:0000256" key="3">
    <source>
        <dbReference type="ARBA" id="ARBA00023186"/>
    </source>
</evidence>
<comment type="function">
    <text evidence="4">Essential component of the PAM complex, a complex required for the translocation of transit peptide-containing proteins from the inner membrane into the mitochondrial matrix in an ATP-dependent manner.</text>
</comment>
<dbReference type="EMBL" id="VXIV02001548">
    <property type="protein sequence ID" value="KAF6031996.1"/>
    <property type="molecule type" value="Genomic_DNA"/>
</dbReference>
<evidence type="ECO:0000256" key="1">
    <source>
        <dbReference type="ARBA" id="ARBA00004305"/>
    </source>
</evidence>
<dbReference type="GO" id="GO:0051087">
    <property type="term" value="F:protein-folding chaperone binding"/>
    <property type="evidence" value="ECO:0007669"/>
    <property type="project" value="InterPro"/>
</dbReference>
<dbReference type="SUPFAM" id="SSF58014">
    <property type="entry name" value="Coiled-coil domain of nucleotide exchange factor GrpE"/>
    <property type="match status" value="1"/>
</dbReference>
<dbReference type="InterPro" id="IPR009012">
    <property type="entry name" value="GrpE_head"/>
</dbReference>
<organism evidence="7 8">
    <name type="scientific">Bugula neritina</name>
    <name type="common">Brown bryozoan</name>
    <name type="synonym">Sertularia neritina</name>
    <dbReference type="NCBI Taxonomy" id="10212"/>
    <lineage>
        <taxon>Eukaryota</taxon>
        <taxon>Metazoa</taxon>
        <taxon>Spiralia</taxon>
        <taxon>Lophotrochozoa</taxon>
        <taxon>Bryozoa</taxon>
        <taxon>Gymnolaemata</taxon>
        <taxon>Cheilostomatida</taxon>
        <taxon>Flustrina</taxon>
        <taxon>Buguloidea</taxon>
        <taxon>Bugulidae</taxon>
        <taxon>Bugula</taxon>
    </lineage>
</organism>
<evidence type="ECO:0000256" key="4">
    <source>
        <dbReference type="RuleBase" id="RU000640"/>
    </source>
</evidence>
<keyword evidence="3 4" id="KW-0143">Chaperone</keyword>
<dbReference type="GO" id="GO:0051082">
    <property type="term" value="F:unfolded protein binding"/>
    <property type="evidence" value="ECO:0007669"/>
    <property type="project" value="TreeGrafter"/>
</dbReference>
<dbReference type="PROSITE" id="PS01071">
    <property type="entry name" value="GRPE"/>
    <property type="match status" value="1"/>
</dbReference>
<dbReference type="GO" id="GO:0030150">
    <property type="term" value="P:protein import into mitochondrial matrix"/>
    <property type="evidence" value="ECO:0007669"/>
    <property type="project" value="TreeGrafter"/>
</dbReference>
<dbReference type="OrthoDB" id="201635at2759"/>
<dbReference type="SUPFAM" id="SSF51064">
    <property type="entry name" value="Head domain of nucleotide exchange factor GrpE"/>
    <property type="match status" value="1"/>
</dbReference>
<feature type="coiled-coil region" evidence="6">
    <location>
        <begin position="58"/>
        <end position="92"/>
    </location>
</feature>
<keyword evidence="8" id="KW-1185">Reference proteome</keyword>
<dbReference type="FunFam" id="2.30.22.10:FF:000002">
    <property type="entry name" value="GrpE protein homolog"/>
    <property type="match status" value="1"/>
</dbReference>
<reference evidence="7" key="1">
    <citation type="submission" date="2020-06" db="EMBL/GenBank/DDBJ databases">
        <title>Draft genome of Bugula neritina, a colonial animal packing powerful symbionts and potential medicines.</title>
        <authorList>
            <person name="Rayko M."/>
        </authorList>
    </citation>
    <scope>NUCLEOTIDE SEQUENCE [LARGE SCALE GENOMIC DNA]</scope>
    <source>
        <strain evidence="7">Kwan_BN1</strain>
    </source>
</reference>
<dbReference type="GO" id="GO:0000774">
    <property type="term" value="F:adenyl-nucleotide exchange factor activity"/>
    <property type="evidence" value="ECO:0007669"/>
    <property type="project" value="InterPro"/>
</dbReference>
<dbReference type="GO" id="GO:0001405">
    <property type="term" value="C:PAM complex, Tim23 associated import motor"/>
    <property type="evidence" value="ECO:0007669"/>
    <property type="project" value="TreeGrafter"/>
</dbReference>
<gene>
    <name evidence="7" type="ORF">EB796_009718</name>
</gene>
<evidence type="ECO:0000313" key="7">
    <source>
        <dbReference type="EMBL" id="KAF6031996.1"/>
    </source>
</evidence>
<evidence type="ECO:0000256" key="5">
    <source>
        <dbReference type="RuleBase" id="RU004478"/>
    </source>
</evidence>
<dbReference type="CDD" id="cd00446">
    <property type="entry name" value="GrpE"/>
    <property type="match status" value="1"/>
</dbReference>
<evidence type="ECO:0000313" key="8">
    <source>
        <dbReference type="Proteomes" id="UP000593567"/>
    </source>
</evidence>
<accession>A0A7J7K342</accession>
<comment type="similarity">
    <text evidence="2 5">Belongs to the GrpE family.</text>
</comment>
<evidence type="ECO:0000256" key="2">
    <source>
        <dbReference type="ARBA" id="ARBA00009054"/>
    </source>
</evidence>
<dbReference type="AlphaFoldDB" id="A0A7J7K342"/>
<dbReference type="GO" id="GO:0006457">
    <property type="term" value="P:protein folding"/>
    <property type="evidence" value="ECO:0007669"/>
    <property type="project" value="InterPro"/>
</dbReference>
<dbReference type="Pfam" id="PF01025">
    <property type="entry name" value="GrpE"/>
    <property type="match status" value="1"/>
</dbReference>
<dbReference type="InterPro" id="IPR013805">
    <property type="entry name" value="GrpE_CC"/>
</dbReference>
<dbReference type="HAMAP" id="MF_01151">
    <property type="entry name" value="GrpE"/>
    <property type="match status" value="1"/>
</dbReference>
<dbReference type="InterPro" id="IPR000740">
    <property type="entry name" value="GrpE"/>
</dbReference>
<dbReference type="PRINTS" id="PR00773">
    <property type="entry name" value="GRPEPROTEIN"/>
</dbReference>